<comment type="caution">
    <text evidence="1">The sequence shown here is derived from an EMBL/GenBank/DDBJ whole genome shotgun (WGS) entry which is preliminary data.</text>
</comment>
<accession>A0A0F9EXP5</accession>
<dbReference type="EMBL" id="LAZR01025715">
    <property type="protein sequence ID" value="KKL71026.1"/>
    <property type="molecule type" value="Genomic_DNA"/>
</dbReference>
<sequence>VEMIIYVGATGFVVGSSTGLG</sequence>
<name>A0A0F9EXP5_9ZZZZ</name>
<protein>
    <submittedName>
        <fullName evidence="1">Uncharacterized protein</fullName>
    </submittedName>
</protein>
<feature type="non-terminal residue" evidence="1">
    <location>
        <position position="1"/>
    </location>
</feature>
<gene>
    <name evidence="1" type="ORF">LCGC14_2099010</name>
</gene>
<dbReference type="AlphaFoldDB" id="A0A0F9EXP5"/>
<proteinExistence type="predicted"/>
<evidence type="ECO:0000313" key="1">
    <source>
        <dbReference type="EMBL" id="KKL71026.1"/>
    </source>
</evidence>
<organism evidence="1">
    <name type="scientific">marine sediment metagenome</name>
    <dbReference type="NCBI Taxonomy" id="412755"/>
    <lineage>
        <taxon>unclassified sequences</taxon>
        <taxon>metagenomes</taxon>
        <taxon>ecological metagenomes</taxon>
    </lineage>
</organism>
<reference evidence="1" key="1">
    <citation type="journal article" date="2015" name="Nature">
        <title>Complex archaea that bridge the gap between prokaryotes and eukaryotes.</title>
        <authorList>
            <person name="Spang A."/>
            <person name="Saw J.H."/>
            <person name="Jorgensen S.L."/>
            <person name="Zaremba-Niedzwiedzka K."/>
            <person name="Martijn J."/>
            <person name="Lind A.E."/>
            <person name="van Eijk R."/>
            <person name="Schleper C."/>
            <person name="Guy L."/>
            <person name="Ettema T.J."/>
        </authorList>
    </citation>
    <scope>NUCLEOTIDE SEQUENCE</scope>
</reference>